<feature type="transmembrane region" description="Helical" evidence="1">
    <location>
        <begin position="203"/>
        <end position="221"/>
    </location>
</feature>
<evidence type="ECO:0008006" key="4">
    <source>
        <dbReference type="Google" id="ProtNLM"/>
    </source>
</evidence>
<dbReference type="AlphaFoldDB" id="A0A387BP59"/>
<feature type="transmembrane region" description="Helical" evidence="1">
    <location>
        <begin position="125"/>
        <end position="147"/>
    </location>
</feature>
<feature type="transmembrane region" description="Helical" evidence="1">
    <location>
        <begin position="266"/>
        <end position="286"/>
    </location>
</feature>
<feature type="transmembrane region" description="Helical" evidence="1">
    <location>
        <begin position="363"/>
        <end position="382"/>
    </location>
</feature>
<protein>
    <recommendedName>
        <fullName evidence="4">DUF2029 domain-containing protein</fullName>
    </recommendedName>
</protein>
<dbReference type="KEGG" id="gry:D7I44_12485"/>
<proteinExistence type="predicted"/>
<evidence type="ECO:0000313" key="3">
    <source>
        <dbReference type="Proteomes" id="UP000275069"/>
    </source>
</evidence>
<dbReference type="OrthoDB" id="4578799at2"/>
<feature type="transmembrane region" description="Helical" evidence="1">
    <location>
        <begin position="338"/>
        <end position="356"/>
    </location>
</feature>
<keyword evidence="1" id="KW-0472">Membrane</keyword>
<dbReference type="Proteomes" id="UP000275069">
    <property type="component" value="Chromosome"/>
</dbReference>
<gene>
    <name evidence="2" type="ORF">D7I44_12485</name>
</gene>
<feature type="transmembrane region" description="Helical" evidence="1">
    <location>
        <begin position="93"/>
        <end position="113"/>
    </location>
</feature>
<keyword evidence="3" id="KW-1185">Reference proteome</keyword>
<organism evidence="2 3">
    <name type="scientific">Gryllotalpicola protaetiae</name>
    <dbReference type="NCBI Taxonomy" id="2419771"/>
    <lineage>
        <taxon>Bacteria</taxon>
        <taxon>Bacillati</taxon>
        <taxon>Actinomycetota</taxon>
        <taxon>Actinomycetes</taxon>
        <taxon>Micrococcales</taxon>
        <taxon>Microbacteriaceae</taxon>
        <taxon>Gryllotalpicola</taxon>
    </lineage>
</organism>
<dbReference type="EMBL" id="CP032624">
    <property type="protein sequence ID" value="AYG04262.1"/>
    <property type="molecule type" value="Genomic_DNA"/>
</dbReference>
<evidence type="ECO:0000256" key="1">
    <source>
        <dbReference type="SAM" id="Phobius"/>
    </source>
</evidence>
<reference evidence="2 3" key="1">
    <citation type="submission" date="2018-09" db="EMBL/GenBank/DDBJ databases">
        <title>Genome sequencing of strain 2DFW10M-5.</title>
        <authorList>
            <person name="Heo J."/>
            <person name="Kim S.-J."/>
            <person name="Kwon S.-W."/>
        </authorList>
    </citation>
    <scope>NUCLEOTIDE SEQUENCE [LARGE SCALE GENOMIC DNA]</scope>
    <source>
        <strain evidence="2 3">2DFW10M-5</strain>
    </source>
</reference>
<accession>A0A387BP59</accession>
<dbReference type="RefSeq" id="WP_120789792.1">
    <property type="nucleotide sequence ID" value="NZ_CP032624.1"/>
</dbReference>
<feature type="transmembrane region" description="Helical" evidence="1">
    <location>
        <begin position="12"/>
        <end position="33"/>
    </location>
</feature>
<keyword evidence="1" id="KW-1133">Transmembrane helix</keyword>
<evidence type="ECO:0000313" key="2">
    <source>
        <dbReference type="EMBL" id="AYG04262.1"/>
    </source>
</evidence>
<feature type="transmembrane region" description="Helical" evidence="1">
    <location>
        <begin position="293"/>
        <end position="312"/>
    </location>
</feature>
<feature type="transmembrane region" description="Helical" evidence="1">
    <location>
        <begin position="167"/>
        <end position="191"/>
    </location>
</feature>
<keyword evidence="1" id="KW-0812">Transmembrane</keyword>
<name>A0A387BP59_9MICO</name>
<sequence length="431" mass="45965">MAAAVSGVRRRPWNAVLAAALFIVITVLAWLRIPARDRGVMWAEDGRNFFSDQNIHGLRQVLFAPYEGYLQFAPRLIAAFADHAAPISGAAEIMTGASCVVAGLVGALIFLLAADVVPWRPARALIAALPVLIACAPVEVLGTAANVHSVVMCGVPWLLLYSPRTRWSAIVLAAIACAAALTEPQVALLLPLLLWRWRERLRWIVRGGLVVGLLAQLPAFLTTPRDEYKHVAFSFRSNALGFLDSAVLGATFSNAHTSGEVMVSALWLPVAALAAAFGAAAAVIALGTADQRVAAIVLVAAALAVWLVSYNFNPASSLLRYDQFSAATWRAGGLTLRYGYVPGVMLLSTFPLLAAVLRQRRQLAAPIALTLICLVVVATQFVPARTQRTDGALWSERSAAALRSCESSGAGVVPVQQAPSWWTAKISCDSR</sequence>